<name>M1VRE8_STRSU</name>
<dbReference type="PANTHER" id="PTHR22916">
    <property type="entry name" value="GLYCOSYLTRANSFERASE"/>
    <property type="match status" value="1"/>
</dbReference>
<sequence>MKIAILMSTYNGESFLEEQIESILNQTCSDNITLLIRDDGSTDKTVSILENYSKKNKNIKYTVGKSEGAARSFITLLKENMGYDFYAFSDQDDVWNSDKLQRGLSKIRSINRPALYCSNCELVDENLKSLGRLTHRKVPTYNLVSILCLNSCAQGCTSIFNRELAEIVQYNNLPETIIMHDSFITCLCAMIGGEIVYDHNSTMKYRMHNNNVFGMVTLKQNFAKTIKNRYKEITTKRKISMSDQVDSILNVFNPYVSQEHKKICDIVVKAKFSKLDRLKLFFNPDLKHDTLNKTLTKKLEILLGNG</sequence>
<gene>
    <name evidence="2" type="primary">cps20J</name>
</gene>
<proteinExistence type="predicted"/>
<dbReference type="Gene3D" id="3.90.550.10">
    <property type="entry name" value="Spore Coat Polysaccharide Biosynthesis Protein SpsA, Chain A"/>
    <property type="match status" value="1"/>
</dbReference>
<dbReference type="GO" id="GO:0016758">
    <property type="term" value="F:hexosyltransferase activity"/>
    <property type="evidence" value="ECO:0007669"/>
    <property type="project" value="UniProtKB-ARBA"/>
</dbReference>
<protein>
    <submittedName>
        <fullName evidence="2">Glycosyltransferase</fullName>
    </submittedName>
</protein>
<reference evidence="2" key="1">
    <citation type="journal article" date="2013" name="Appl. Environ. Microbiol.">
        <title>Genetic analysis of capsular polysaccharide synthesis gene clusters from all serotypes of Streptococcus suis: potential mechanisms for generation of capsular variation.</title>
        <authorList>
            <person name="Okura M."/>
            <person name="Takamatsu D."/>
            <person name="Maruyama F."/>
            <person name="Nozawa T."/>
            <person name="Nakagawa I."/>
            <person name="Osaki M."/>
            <person name="Sekizaki T."/>
            <person name="Gottschalk M."/>
            <person name="Kumagai Y."/>
            <person name="Hamada S."/>
        </authorList>
    </citation>
    <scope>NUCLEOTIDE SEQUENCE</scope>
    <source>
        <strain evidence="2">86-5192</strain>
    </source>
</reference>
<evidence type="ECO:0000259" key="1">
    <source>
        <dbReference type="Pfam" id="PF00535"/>
    </source>
</evidence>
<accession>M1VRE8</accession>
<keyword evidence="2" id="KW-0808">Transferase</keyword>
<dbReference type="AlphaFoldDB" id="M1VRE8"/>
<dbReference type="PANTHER" id="PTHR22916:SF3">
    <property type="entry name" value="UDP-GLCNAC:BETAGAL BETA-1,3-N-ACETYLGLUCOSAMINYLTRANSFERASE-LIKE PROTEIN 1"/>
    <property type="match status" value="1"/>
</dbReference>
<dbReference type="InterPro" id="IPR029044">
    <property type="entry name" value="Nucleotide-diphossugar_trans"/>
</dbReference>
<feature type="domain" description="Glycosyltransferase 2-like" evidence="1">
    <location>
        <begin position="5"/>
        <end position="165"/>
    </location>
</feature>
<dbReference type="CDD" id="cd04196">
    <property type="entry name" value="GT_2_like_d"/>
    <property type="match status" value="1"/>
</dbReference>
<organism evidence="2">
    <name type="scientific">Streptococcus suis</name>
    <dbReference type="NCBI Taxonomy" id="1307"/>
    <lineage>
        <taxon>Bacteria</taxon>
        <taxon>Bacillati</taxon>
        <taxon>Bacillota</taxon>
        <taxon>Bacilli</taxon>
        <taxon>Lactobacillales</taxon>
        <taxon>Streptococcaceae</taxon>
        <taxon>Streptococcus</taxon>
    </lineage>
</organism>
<evidence type="ECO:0000313" key="2">
    <source>
        <dbReference type="EMBL" id="BAM94793.1"/>
    </source>
</evidence>
<dbReference type="SUPFAM" id="SSF53448">
    <property type="entry name" value="Nucleotide-diphospho-sugar transferases"/>
    <property type="match status" value="1"/>
</dbReference>
<dbReference type="EMBL" id="AB737826">
    <property type="protein sequence ID" value="BAM94793.1"/>
    <property type="molecule type" value="Genomic_DNA"/>
</dbReference>
<dbReference type="InterPro" id="IPR001173">
    <property type="entry name" value="Glyco_trans_2-like"/>
</dbReference>
<dbReference type="Pfam" id="PF00535">
    <property type="entry name" value="Glycos_transf_2"/>
    <property type="match status" value="1"/>
</dbReference>